<sequence>MDHEPATSLDVPEPSVLTNQFTQEMQMISDLRGQMEQLQREMLELRNTVTSYMLKFATRTLVTMNESTPTNSSVDWRDKSKFTG</sequence>
<evidence type="ECO:0000256" key="1">
    <source>
        <dbReference type="SAM" id="Coils"/>
    </source>
</evidence>
<dbReference type="PANTHER" id="PTHR47820">
    <property type="entry name" value="BNAC05G24000D PROTEIN"/>
    <property type="match status" value="1"/>
</dbReference>
<evidence type="ECO:0000313" key="4">
    <source>
        <dbReference type="Proteomes" id="UP000489600"/>
    </source>
</evidence>
<gene>
    <name evidence="3" type="ORF">ANE_LOCUS21324</name>
</gene>
<organism evidence="3 4">
    <name type="scientific">Arabis nemorensis</name>
    <dbReference type="NCBI Taxonomy" id="586526"/>
    <lineage>
        <taxon>Eukaryota</taxon>
        <taxon>Viridiplantae</taxon>
        <taxon>Streptophyta</taxon>
        <taxon>Embryophyta</taxon>
        <taxon>Tracheophyta</taxon>
        <taxon>Spermatophyta</taxon>
        <taxon>Magnoliopsida</taxon>
        <taxon>eudicotyledons</taxon>
        <taxon>Gunneridae</taxon>
        <taxon>Pentapetalae</taxon>
        <taxon>rosids</taxon>
        <taxon>malvids</taxon>
        <taxon>Brassicales</taxon>
        <taxon>Brassicaceae</taxon>
        <taxon>Arabideae</taxon>
        <taxon>Arabis</taxon>
    </lineage>
</organism>
<evidence type="ECO:0000256" key="2">
    <source>
        <dbReference type="SAM" id="MobiDB-lite"/>
    </source>
</evidence>
<dbReference type="Proteomes" id="UP000489600">
    <property type="component" value="Unassembled WGS sequence"/>
</dbReference>
<reference evidence="3" key="1">
    <citation type="submission" date="2019-07" db="EMBL/GenBank/DDBJ databases">
        <authorList>
            <person name="Dittberner H."/>
        </authorList>
    </citation>
    <scope>NUCLEOTIDE SEQUENCE [LARGE SCALE GENOMIC DNA]</scope>
</reference>
<comment type="caution">
    <text evidence="3">The sequence shown here is derived from an EMBL/GenBank/DDBJ whole genome shotgun (WGS) entry which is preliminary data.</text>
</comment>
<name>A0A565CAZ8_9BRAS</name>
<feature type="compositionally biased region" description="Basic and acidic residues" evidence="2">
    <location>
        <begin position="75"/>
        <end position="84"/>
    </location>
</feature>
<feature type="coiled-coil region" evidence="1">
    <location>
        <begin position="21"/>
        <end position="55"/>
    </location>
</feature>
<dbReference type="EMBL" id="CABITT030000007">
    <property type="protein sequence ID" value="VVB10880.1"/>
    <property type="molecule type" value="Genomic_DNA"/>
</dbReference>
<evidence type="ECO:0000313" key="3">
    <source>
        <dbReference type="EMBL" id="VVB10880.1"/>
    </source>
</evidence>
<feature type="compositionally biased region" description="Polar residues" evidence="2">
    <location>
        <begin position="65"/>
        <end position="74"/>
    </location>
</feature>
<protein>
    <submittedName>
        <fullName evidence="3">Uncharacterized protein</fullName>
    </submittedName>
</protein>
<accession>A0A565CAZ8</accession>
<dbReference type="AlphaFoldDB" id="A0A565CAZ8"/>
<keyword evidence="1" id="KW-0175">Coiled coil</keyword>
<feature type="region of interest" description="Disordered" evidence="2">
    <location>
        <begin position="65"/>
        <end position="84"/>
    </location>
</feature>
<proteinExistence type="predicted"/>
<keyword evidence="4" id="KW-1185">Reference proteome</keyword>
<dbReference type="PANTHER" id="PTHR47820:SF9">
    <property type="entry name" value="GOLGIN FAMILY A PROTEIN"/>
    <property type="match status" value="1"/>
</dbReference>